<dbReference type="AlphaFoldDB" id="A0A2Z6N8T9"/>
<evidence type="ECO:0000313" key="2">
    <source>
        <dbReference type="EMBL" id="GAU32345.1"/>
    </source>
</evidence>
<proteinExistence type="predicted"/>
<protein>
    <submittedName>
        <fullName evidence="2">Uncharacterized protein</fullName>
    </submittedName>
</protein>
<organism evidence="2 3">
    <name type="scientific">Trifolium subterraneum</name>
    <name type="common">Subterranean clover</name>
    <dbReference type="NCBI Taxonomy" id="3900"/>
    <lineage>
        <taxon>Eukaryota</taxon>
        <taxon>Viridiplantae</taxon>
        <taxon>Streptophyta</taxon>
        <taxon>Embryophyta</taxon>
        <taxon>Tracheophyta</taxon>
        <taxon>Spermatophyta</taxon>
        <taxon>Magnoliopsida</taxon>
        <taxon>eudicotyledons</taxon>
        <taxon>Gunneridae</taxon>
        <taxon>Pentapetalae</taxon>
        <taxon>rosids</taxon>
        <taxon>fabids</taxon>
        <taxon>Fabales</taxon>
        <taxon>Fabaceae</taxon>
        <taxon>Papilionoideae</taxon>
        <taxon>50 kb inversion clade</taxon>
        <taxon>NPAAA clade</taxon>
        <taxon>Hologalegina</taxon>
        <taxon>IRL clade</taxon>
        <taxon>Trifolieae</taxon>
        <taxon>Trifolium</taxon>
    </lineage>
</organism>
<name>A0A2Z6N8T9_TRISU</name>
<evidence type="ECO:0000256" key="1">
    <source>
        <dbReference type="SAM" id="MobiDB-lite"/>
    </source>
</evidence>
<keyword evidence="3" id="KW-1185">Reference proteome</keyword>
<feature type="compositionally biased region" description="Polar residues" evidence="1">
    <location>
        <begin position="7"/>
        <end position="21"/>
    </location>
</feature>
<sequence length="179" mass="19870">MDDHVVSDQNGLSGGSVNDEQGLSDDQEHVVSDEHVLSADQESDHQEHAVSDENDVGVSDIQWNYVNEHQGHVYDEGDSVNERNVVSVNEAHVGLSDYEGDSLNERHVVSDEEGVGASDEAGNEGHGVSDEEMEVDYTAYESCDQVRQNFHDQVEDFFQTAIEKVMKMFDEAVAKLQKN</sequence>
<dbReference type="EMBL" id="DF973489">
    <property type="protein sequence ID" value="GAU32345.1"/>
    <property type="molecule type" value="Genomic_DNA"/>
</dbReference>
<evidence type="ECO:0000313" key="3">
    <source>
        <dbReference type="Proteomes" id="UP000242715"/>
    </source>
</evidence>
<gene>
    <name evidence="2" type="ORF">TSUD_43870</name>
</gene>
<feature type="region of interest" description="Disordered" evidence="1">
    <location>
        <begin position="1"/>
        <end position="60"/>
    </location>
</feature>
<dbReference type="Proteomes" id="UP000242715">
    <property type="component" value="Unassembled WGS sequence"/>
</dbReference>
<reference evidence="3" key="1">
    <citation type="journal article" date="2017" name="Front. Plant Sci.">
        <title>Climate Clever Clovers: New Paradigm to Reduce the Environmental Footprint of Ruminants by Breeding Low Methanogenic Forages Utilizing Haplotype Variation.</title>
        <authorList>
            <person name="Kaur P."/>
            <person name="Appels R."/>
            <person name="Bayer P.E."/>
            <person name="Keeble-Gagnere G."/>
            <person name="Wang J."/>
            <person name="Hirakawa H."/>
            <person name="Shirasawa K."/>
            <person name="Vercoe P."/>
            <person name="Stefanova K."/>
            <person name="Durmic Z."/>
            <person name="Nichols P."/>
            <person name="Revell C."/>
            <person name="Isobe S.N."/>
            <person name="Edwards D."/>
            <person name="Erskine W."/>
        </authorList>
    </citation>
    <scope>NUCLEOTIDE SEQUENCE [LARGE SCALE GENOMIC DNA]</scope>
    <source>
        <strain evidence="3">cv. Daliak</strain>
    </source>
</reference>
<accession>A0A2Z6N8T9</accession>
<feature type="compositionally biased region" description="Basic and acidic residues" evidence="1">
    <location>
        <begin position="26"/>
        <end position="51"/>
    </location>
</feature>
<feature type="region of interest" description="Disordered" evidence="1">
    <location>
        <begin position="111"/>
        <end position="133"/>
    </location>
</feature>